<reference evidence="3" key="1">
    <citation type="submission" date="2017-01" db="EMBL/GenBank/DDBJ databases">
        <authorList>
            <person name="Varghese N."/>
            <person name="Submissions S."/>
        </authorList>
    </citation>
    <scope>NUCLEOTIDE SEQUENCE [LARGE SCALE GENOMIC DNA]</scope>
    <source>
        <strain evidence="3">DSM 18017</strain>
    </source>
</reference>
<dbReference type="STRING" id="373668.SAMN05421786_1232"/>
<keyword evidence="1" id="KW-0812">Transmembrane</keyword>
<accession>A0A1N7QTZ9</accession>
<protein>
    <submittedName>
        <fullName evidence="2">Uncharacterized protein</fullName>
    </submittedName>
</protein>
<evidence type="ECO:0000313" key="3">
    <source>
        <dbReference type="Proteomes" id="UP000186744"/>
    </source>
</evidence>
<name>A0A1N7QTZ9_9FLAO</name>
<dbReference type="AlphaFoldDB" id="A0A1N7QTZ9"/>
<evidence type="ECO:0000313" key="2">
    <source>
        <dbReference type="EMBL" id="SIT26234.1"/>
    </source>
</evidence>
<organism evidence="2 3">
    <name type="scientific">Chryseobacterium ureilyticum</name>
    <dbReference type="NCBI Taxonomy" id="373668"/>
    <lineage>
        <taxon>Bacteria</taxon>
        <taxon>Pseudomonadati</taxon>
        <taxon>Bacteroidota</taxon>
        <taxon>Flavobacteriia</taxon>
        <taxon>Flavobacteriales</taxon>
        <taxon>Weeksellaceae</taxon>
        <taxon>Chryseobacterium group</taxon>
        <taxon>Chryseobacterium</taxon>
    </lineage>
</organism>
<keyword evidence="3" id="KW-1185">Reference proteome</keyword>
<feature type="transmembrane region" description="Helical" evidence="1">
    <location>
        <begin position="30"/>
        <end position="46"/>
    </location>
</feature>
<proteinExistence type="predicted"/>
<gene>
    <name evidence="2" type="ORF">SAMN05421786_1232</name>
</gene>
<dbReference type="Proteomes" id="UP000186744">
    <property type="component" value="Unassembled WGS sequence"/>
</dbReference>
<feature type="transmembrane region" description="Helical" evidence="1">
    <location>
        <begin position="53"/>
        <end position="75"/>
    </location>
</feature>
<dbReference type="EMBL" id="FTOL01000023">
    <property type="protein sequence ID" value="SIT26234.1"/>
    <property type="molecule type" value="Genomic_DNA"/>
</dbReference>
<keyword evidence="1" id="KW-1133">Transmembrane helix</keyword>
<evidence type="ECO:0000256" key="1">
    <source>
        <dbReference type="SAM" id="Phobius"/>
    </source>
</evidence>
<sequence>MKTVTKIILIISIIYTVLLLYFQYDYFLEFTPLVIVLLAINFYMIYKYNNKLLNFILNGLLFVFLIFCFSFGIALRQDW</sequence>
<feature type="transmembrane region" description="Helical" evidence="1">
    <location>
        <begin position="7"/>
        <end position="24"/>
    </location>
</feature>
<keyword evidence="1" id="KW-0472">Membrane</keyword>